<accession>A0ACA9RYE8</accession>
<evidence type="ECO:0000313" key="2">
    <source>
        <dbReference type="Proteomes" id="UP000789920"/>
    </source>
</evidence>
<comment type="caution">
    <text evidence="1">The sequence shown here is derived from an EMBL/GenBank/DDBJ whole genome shotgun (WGS) entry which is preliminary data.</text>
</comment>
<feature type="non-terminal residue" evidence="1">
    <location>
        <position position="64"/>
    </location>
</feature>
<dbReference type="EMBL" id="CAJVQC010077859">
    <property type="protein sequence ID" value="CAG8815883.1"/>
    <property type="molecule type" value="Genomic_DNA"/>
</dbReference>
<protein>
    <submittedName>
        <fullName evidence="1">20667_t:CDS:1</fullName>
    </submittedName>
</protein>
<reference evidence="1" key="1">
    <citation type="submission" date="2021-06" db="EMBL/GenBank/DDBJ databases">
        <authorList>
            <person name="Kallberg Y."/>
            <person name="Tangrot J."/>
            <person name="Rosling A."/>
        </authorList>
    </citation>
    <scope>NUCLEOTIDE SEQUENCE</scope>
    <source>
        <strain evidence="1">MA461A</strain>
    </source>
</reference>
<feature type="non-terminal residue" evidence="1">
    <location>
        <position position="1"/>
    </location>
</feature>
<keyword evidence="2" id="KW-1185">Reference proteome</keyword>
<sequence length="64" mass="7734">AKKINQVDEKRMLDNIISMVLLTTRILFQVKPEMQRRFHHQNTGSTGHVQIYRRFSSKDKYMRL</sequence>
<dbReference type="Proteomes" id="UP000789920">
    <property type="component" value="Unassembled WGS sequence"/>
</dbReference>
<name>A0ACA9RYE8_9GLOM</name>
<organism evidence="1 2">
    <name type="scientific">Racocetra persica</name>
    <dbReference type="NCBI Taxonomy" id="160502"/>
    <lineage>
        <taxon>Eukaryota</taxon>
        <taxon>Fungi</taxon>
        <taxon>Fungi incertae sedis</taxon>
        <taxon>Mucoromycota</taxon>
        <taxon>Glomeromycotina</taxon>
        <taxon>Glomeromycetes</taxon>
        <taxon>Diversisporales</taxon>
        <taxon>Gigasporaceae</taxon>
        <taxon>Racocetra</taxon>
    </lineage>
</organism>
<evidence type="ECO:0000313" key="1">
    <source>
        <dbReference type="EMBL" id="CAG8815883.1"/>
    </source>
</evidence>
<gene>
    <name evidence="1" type="ORF">RPERSI_LOCUS24329</name>
</gene>
<proteinExistence type="predicted"/>